<reference evidence="1" key="1">
    <citation type="submission" date="2021-06" db="EMBL/GenBank/DDBJ databases">
        <authorList>
            <person name="Kallberg Y."/>
            <person name="Tangrot J."/>
            <person name="Rosling A."/>
        </authorList>
    </citation>
    <scope>NUCLEOTIDE SEQUENCE</scope>
    <source>
        <strain evidence="1">MA453B</strain>
    </source>
</reference>
<keyword evidence="2" id="KW-1185">Reference proteome</keyword>
<gene>
    <name evidence="1" type="ORF">DERYTH_LOCUS20982</name>
</gene>
<protein>
    <submittedName>
        <fullName evidence="1">19080_t:CDS:1</fullName>
    </submittedName>
</protein>
<evidence type="ECO:0000313" key="2">
    <source>
        <dbReference type="Proteomes" id="UP000789405"/>
    </source>
</evidence>
<proteinExistence type="predicted"/>
<dbReference type="EMBL" id="CAJVPY010025839">
    <property type="protein sequence ID" value="CAG8788823.1"/>
    <property type="molecule type" value="Genomic_DNA"/>
</dbReference>
<dbReference type="AlphaFoldDB" id="A0A9N9P3T6"/>
<organism evidence="1 2">
    <name type="scientific">Dentiscutata erythropus</name>
    <dbReference type="NCBI Taxonomy" id="1348616"/>
    <lineage>
        <taxon>Eukaryota</taxon>
        <taxon>Fungi</taxon>
        <taxon>Fungi incertae sedis</taxon>
        <taxon>Mucoromycota</taxon>
        <taxon>Glomeromycotina</taxon>
        <taxon>Glomeromycetes</taxon>
        <taxon>Diversisporales</taxon>
        <taxon>Gigasporaceae</taxon>
        <taxon>Dentiscutata</taxon>
    </lineage>
</organism>
<dbReference type="Proteomes" id="UP000789405">
    <property type="component" value="Unassembled WGS sequence"/>
</dbReference>
<name>A0A9N9P3T6_9GLOM</name>
<comment type="caution">
    <text evidence="1">The sequence shown here is derived from an EMBL/GenBank/DDBJ whole genome shotgun (WGS) entry which is preliminary data.</text>
</comment>
<accession>A0A9N9P3T6</accession>
<sequence>QLGYSFNTSNNLEFKSNNSIIPSLTVLPEKVLIDILQPLSLNYIYKKIPLQLPNSNNPLLLVYYEAITSSSDALPFYNKTSLENSINVTSPSKNQQHFLTNNNPIKYAFAWKRKIPEYKYNENNSDADSEINEIRKLIKLKKKKLKSLFAKCLYDLAGNAYF</sequence>
<feature type="non-terminal residue" evidence="1">
    <location>
        <position position="1"/>
    </location>
</feature>
<evidence type="ECO:0000313" key="1">
    <source>
        <dbReference type="EMBL" id="CAG8788823.1"/>
    </source>
</evidence>